<keyword evidence="4" id="KW-0997">Cell inner membrane</keyword>
<evidence type="ECO:0000256" key="8">
    <source>
        <dbReference type="SAM" id="Phobius"/>
    </source>
</evidence>
<dbReference type="AlphaFoldDB" id="K6YKY0"/>
<dbReference type="eggNOG" id="COG3768">
    <property type="taxonomic scope" value="Bacteria"/>
</dbReference>
<evidence type="ECO:0008006" key="11">
    <source>
        <dbReference type="Google" id="ProtNLM"/>
    </source>
</evidence>
<dbReference type="InterPro" id="IPR021147">
    <property type="entry name" value="DUF697"/>
</dbReference>
<evidence type="ECO:0000313" key="10">
    <source>
        <dbReference type="Proteomes" id="UP000006327"/>
    </source>
</evidence>
<dbReference type="Pfam" id="PF05128">
    <property type="entry name" value="DUF697"/>
    <property type="match status" value="1"/>
</dbReference>
<name>K6YKY0_9ALTE</name>
<dbReference type="NCBIfam" id="TIGR01620">
    <property type="entry name" value="hyp_HI0043"/>
    <property type="match status" value="1"/>
</dbReference>
<comment type="subcellular location">
    <subcellularLocation>
        <location evidence="1">Cell inner membrane</location>
        <topology evidence="1">Multi-pass membrane protein</topology>
    </subcellularLocation>
</comment>
<evidence type="ECO:0000256" key="1">
    <source>
        <dbReference type="ARBA" id="ARBA00004429"/>
    </source>
</evidence>
<organism evidence="9 10">
    <name type="scientific">Paraglaciecola arctica BSs20135</name>
    <dbReference type="NCBI Taxonomy" id="493475"/>
    <lineage>
        <taxon>Bacteria</taxon>
        <taxon>Pseudomonadati</taxon>
        <taxon>Pseudomonadota</taxon>
        <taxon>Gammaproteobacteria</taxon>
        <taxon>Alteromonadales</taxon>
        <taxon>Alteromonadaceae</taxon>
        <taxon>Paraglaciecola</taxon>
    </lineage>
</organism>
<comment type="caution">
    <text evidence="9">The sequence shown here is derived from an EMBL/GenBank/DDBJ whole genome shotgun (WGS) entry which is preliminary data.</text>
</comment>
<dbReference type="GO" id="GO:0005886">
    <property type="term" value="C:plasma membrane"/>
    <property type="evidence" value="ECO:0007669"/>
    <property type="project" value="UniProtKB-SubCell"/>
</dbReference>
<evidence type="ECO:0000256" key="6">
    <source>
        <dbReference type="ARBA" id="ARBA00022989"/>
    </source>
</evidence>
<evidence type="ECO:0000313" key="9">
    <source>
        <dbReference type="EMBL" id="GAC18797.1"/>
    </source>
</evidence>
<sequence>MKQFHDPQEQNKLEEKSPGKLKGAYVFNNEDADPQSQSIVRPALIVTDIDSIEVSDEPLGQSQTLPFPEELTIKKSAKKWLLFLSAAVLLASSAELVFFIIAMVDKMDWLAGVWLAIFSVLGILVLRQVFVEYRGLKQLKRQGDIRSQSEQMASTSVIGLAEQHCLKIAASLPKNYQYLVANWHDSFDSHYSDSEVLSLFEHQVLAPIDKLAIKQVSNNASAAGVMIAVSPFALLDMLIVLWRNIRMMNQVSEIYGLHLGYWGRVSLIRNIFHTMLYAGAAEILSDAGNYALSAGITGKISTRVAQGMGAGVLTARIGLKAINESRPLPWLSEKKPSLSGISKQLLSDLNKQLR</sequence>
<evidence type="ECO:0000256" key="4">
    <source>
        <dbReference type="ARBA" id="ARBA00022519"/>
    </source>
</evidence>
<feature type="transmembrane region" description="Helical" evidence="8">
    <location>
        <begin position="109"/>
        <end position="130"/>
    </location>
</feature>
<dbReference type="InterPro" id="IPR006507">
    <property type="entry name" value="UPF0283"/>
</dbReference>
<keyword evidence="10" id="KW-1185">Reference proteome</keyword>
<evidence type="ECO:0000256" key="3">
    <source>
        <dbReference type="ARBA" id="ARBA00022475"/>
    </source>
</evidence>
<comment type="similarity">
    <text evidence="2">Belongs to the UPF0283 family.</text>
</comment>
<feature type="transmembrane region" description="Helical" evidence="8">
    <location>
        <begin position="220"/>
        <end position="242"/>
    </location>
</feature>
<dbReference type="RefSeq" id="WP_007618968.1">
    <property type="nucleotide sequence ID" value="NZ_BAEO01000024.1"/>
</dbReference>
<evidence type="ECO:0000256" key="5">
    <source>
        <dbReference type="ARBA" id="ARBA00022692"/>
    </source>
</evidence>
<keyword evidence="5 8" id="KW-0812">Transmembrane</keyword>
<keyword evidence="7 8" id="KW-0472">Membrane</keyword>
<accession>K6YKY0</accession>
<dbReference type="PANTHER" id="PTHR39342">
    <property type="entry name" value="UPF0283 MEMBRANE PROTEIN YCJF"/>
    <property type="match status" value="1"/>
</dbReference>
<dbReference type="PANTHER" id="PTHR39342:SF1">
    <property type="entry name" value="UPF0283 MEMBRANE PROTEIN YCJF"/>
    <property type="match status" value="1"/>
</dbReference>
<feature type="transmembrane region" description="Helical" evidence="8">
    <location>
        <begin position="80"/>
        <end position="103"/>
    </location>
</feature>
<reference evidence="9 10" key="1">
    <citation type="journal article" date="2017" name="Antonie Van Leeuwenhoek">
        <title>Rhizobium rhizosphaerae sp. nov., a novel species isolated from rice rhizosphere.</title>
        <authorList>
            <person name="Zhao J.J."/>
            <person name="Zhang J."/>
            <person name="Zhang R.J."/>
            <person name="Zhang C.W."/>
            <person name="Yin H.Q."/>
            <person name="Zhang X.X."/>
        </authorList>
    </citation>
    <scope>NUCLEOTIDE SEQUENCE [LARGE SCALE GENOMIC DNA]</scope>
    <source>
        <strain evidence="9 10">BSs20135</strain>
    </source>
</reference>
<dbReference type="STRING" id="493475.GARC_1829"/>
<proteinExistence type="inferred from homology"/>
<keyword evidence="3" id="KW-1003">Cell membrane</keyword>
<evidence type="ECO:0000256" key="2">
    <source>
        <dbReference type="ARBA" id="ARBA00008255"/>
    </source>
</evidence>
<dbReference type="EMBL" id="BAEO01000024">
    <property type="protein sequence ID" value="GAC18797.1"/>
    <property type="molecule type" value="Genomic_DNA"/>
</dbReference>
<keyword evidence="6 8" id="KW-1133">Transmembrane helix</keyword>
<protein>
    <recommendedName>
        <fullName evidence="11">TIGR01620 family protein</fullName>
    </recommendedName>
</protein>
<evidence type="ECO:0000256" key="7">
    <source>
        <dbReference type="ARBA" id="ARBA00023136"/>
    </source>
</evidence>
<dbReference type="Proteomes" id="UP000006327">
    <property type="component" value="Unassembled WGS sequence"/>
</dbReference>
<dbReference type="OrthoDB" id="958025at2"/>
<gene>
    <name evidence="9" type="ORF">GARC_1829</name>
</gene>